<proteinExistence type="predicted"/>
<evidence type="ECO:0000256" key="2">
    <source>
        <dbReference type="SAM" id="Phobius"/>
    </source>
</evidence>
<dbReference type="AlphaFoldDB" id="A0A679IZE7"/>
<evidence type="ECO:0008006" key="4">
    <source>
        <dbReference type="Google" id="ProtNLM"/>
    </source>
</evidence>
<feature type="region of interest" description="Disordered" evidence="1">
    <location>
        <begin position="167"/>
        <end position="198"/>
    </location>
</feature>
<accession>A0A679IZE7</accession>
<feature type="transmembrane region" description="Helical" evidence="2">
    <location>
        <begin position="81"/>
        <end position="103"/>
    </location>
</feature>
<dbReference type="RefSeq" id="WP_339091286.1">
    <property type="nucleotide sequence ID" value="NZ_LR743507.1"/>
</dbReference>
<keyword evidence="2" id="KW-0472">Membrane</keyword>
<reference evidence="3" key="1">
    <citation type="submission" date="2019-12" db="EMBL/GenBank/DDBJ databases">
        <authorList>
            <person name="Cremers G."/>
        </authorList>
    </citation>
    <scope>NUCLEOTIDE SEQUENCE</scope>
    <source>
        <strain evidence="3">Vvax</strain>
    </source>
</reference>
<keyword evidence="2" id="KW-0812">Transmembrane</keyword>
<protein>
    <recommendedName>
        <fullName evidence="4">Phage holin family protein</fullName>
    </recommendedName>
</protein>
<evidence type="ECO:0000256" key="1">
    <source>
        <dbReference type="SAM" id="MobiDB-lite"/>
    </source>
</evidence>
<evidence type="ECO:0000313" key="3">
    <source>
        <dbReference type="EMBL" id="CAA2106382.1"/>
    </source>
</evidence>
<organism evidence="3">
    <name type="scientific">Variovorax paradoxus</name>
    <dbReference type="NCBI Taxonomy" id="34073"/>
    <lineage>
        <taxon>Bacteria</taxon>
        <taxon>Pseudomonadati</taxon>
        <taxon>Pseudomonadota</taxon>
        <taxon>Betaproteobacteria</taxon>
        <taxon>Burkholderiales</taxon>
        <taxon>Comamonadaceae</taxon>
        <taxon>Variovorax</taxon>
    </lineage>
</organism>
<name>A0A679IZE7_VARPD</name>
<gene>
    <name evidence="3" type="ORF">VVAX_03711</name>
</gene>
<sequence>MRLLSLFGLNARIRRLRIAAAEGALAAEDRVQLLRMAWEDEKQRLKLMLILVVAVLGLTTVTVALLSVAVVVHFWETPYRITAAWSVAGVWIVLWLAAAIGLLTTLRNASNSFVPARQEFERDWAWVQDRFGLGKDPDHDEDAPRPPRPVTREELLARMERQRQRIATLQGGREVPTGADNDGGAGARSESDAPPANESAAAAALRIARAHPVATGVVAATAVVVIKPKRLLRWAAFIAPILWRMR</sequence>
<dbReference type="Pfam" id="PF07332">
    <property type="entry name" value="Phage_holin_3_6"/>
    <property type="match status" value="1"/>
</dbReference>
<dbReference type="InterPro" id="IPR009937">
    <property type="entry name" value="Phage_holin_3_6"/>
</dbReference>
<feature type="transmembrane region" description="Helical" evidence="2">
    <location>
        <begin position="47"/>
        <end position="75"/>
    </location>
</feature>
<keyword evidence="2" id="KW-1133">Transmembrane helix</keyword>
<dbReference type="EMBL" id="LR743507">
    <property type="protein sequence ID" value="CAA2106382.1"/>
    <property type="molecule type" value="Genomic_DNA"/>
</dbReference>